<feature type="transmembrane region" description="Helical" evidence="5">
    <location>
        <begin position="108"/>
        <end position="128"/>
    </location>
</feature>
<comment type="caution">
    <text evidence="6">The sequence shown here is derived from an EMBL/GenBank/DDBJ whole genome shotgun (WGS) entry which is preliminary data.</text>
</comment>
<accession>A0A8J2SGE7</accession>
<evidence type="ECO:0000256" key="2">
    <source>
        <dbReference type="ARBA" id="ARBA00022692"/>
    </source>
</evidence>
<dbReference type="Pfam" id="PF08507">
    <property type="entry name" value="COPI_assoc"/>
    <property type="match status" value="1"/>
</dbReference>
<dbReference type="OrthoDB" id="202910at2759"/>
<evidence type="ECO:0000313" key="7">
    <source>
        <dbReference type="Proteomes" id="UP000789595"/>
    </source>
</evidence>
<dbReference type="InterPro" id="IPR013714">
    <property type="entry name" value="Golgi_TVP15"/>
</dbReference>
<protein>
    <submittedName>
        <fullName evidence="6">Uncharacterized protein</fullName>
    </submittedName>
</protein>
<evidence type="ECO:0000256" key="3">
    <source>
        <dbReference type="ARBA" id="ARBA00022989"/>
    </source>
</evidence>
<name>A0A8J2SGE7_9STRA</name>
<reference evidence="6" key="1">
    <citation type="submission" date="2021-11" db="EMBL/GenBank/DDBJ databases">
        <authorList>
            <consortium name="Genoscope - CEA"/>
            <person name="William W."/>
        </authorList>
    </citation>
    <scope>NUCLEOTIDE SEQUENCE</scope>
</reference>
<feature type="transmembrane region" description="Helical" evidence="5">
    <location>
        <begin position="69"/>
        <end position="88"/>
    </location>
</feature>
<keyword evidence="4 5" id="KW-0472">Membrane</keyword>
<dbReference type="PANTHER" id="PTHR38894">
    <property type="entry name" value="TRANSMEMBRANE PROTEIN"/>
    <property type="match status" value="1"/>
</dbReference>
<evidence type="ECO:0000256" key="1">
    <source>
        <dbReference type="ARBA" id="ARBA00004141"/>
    </source>
</evidence>
<keyword evidence="7" id="KW-1185">Reference proteome</keyword>
<evidence type="ECO:0000256" key="5">
    <source>
        <dbReference type="SAM" id="Phobius"/>
    </source>
</evidence>
<dbReference type="PANTHER" id="PTHR38894:SF1">
    <property type="entry name" value="TRANSMEMBRANE PROTEIN"/>
    <property type="match status" value="1"/>
</dbReference>
<evidence type="ECO:0000313" key="6">
    <source>
        <dbReference type="EMBL" id="CAH0367216.1"/>
    </source>
</evidence>
<evidence type="ECO:0000256" key="4">
    <source>
        <dbReference type="ARBA" id="ARBA00023136"/>
    </source>
</evidence>
<organism evidence="6 7">
    <name type="scientific">Pelagomonas calceolata</name>
    <dbReference type="NCBI Taxonomy" id="35677"/>
    <lineage>
        <taxon>Eukaryota</taxon>
        <taxon>Sar</taxon>
        <taxon>Stramenopiles</taxon>
        <taxon>Ochrophyta</taxon>
        <taxon>Pelagophyceae</taxon>
        <taxon>Pelagomonadales</taxon>
        <taxon>Pelagomonadaceae</taxon>
        <taxon>Pelagomonas</taxon>
    </lineage>
</organism>
<dbReference type="AlphaFoldDB" id="A0A8J2SGE7"/>
<comment type="subcellular location">
    <subcellularLocation>
        <location evidence="1">Membrane</location>
        <topology evidence="1">Multi-pass membrane protein</topology>
    </subcellularLocation>
</comment>
<keyword evidence="3 5" id="KW-1133">Transmembrane helix</keyword>
<sequence>MMNPAAAGDGGGDAAAWTATESYGDEEEVTTTTGAKPCLVWVFRVINMILCVMMAATGAIGIKEMRYEFLGDLVPLYIIALAALWFCYEVNTIRPCPPITGLYKRNFGFFYNALGKALFIIFMGLLCFGVEAGSLGIITGLAVAIDGALLILLFLKYPHMYPKD</sequence>
<gene>
    <name evidence="6" type="ORF">PECAL_2P02300</name>
</gene>
<proteinExistence type="predicted"/>
<dbReference type="EMBL" id="CAKKNE010000002">
    <property type="protein sequence ID" value="CAH0367216.1"/>
    <property type="molecule type" value="Genomic_DNA"/>
</dbReference>
<feature type="transmembrane region" description="Helical" evidence="5">
    <location>
        <begin position="135"/>
        <end position="155"/>
    </location>
</feature>
<feature type="transmembrane region" description="Helical" evidence="5">
    <location>
        <begin position="41"/>
        <end position="62"/>
    </location>
</feature>
<dbReference type="Proteomes" id="UP000789595">
    <property type="component" value="Unassembled WGS sequence"/>
</dbReference>
<dbReference type="GO" id="GO:0016020">
    <property type="term" value="C:membrane"/>
    <property type="evidence" value="ECO:0007669"/>
    <property type="project" value="UniProtKB-SubCell"/>
</dbReference>
<keyword evidence="2 5" id="KW-0812">Transmembrane</keyword>